<keyword evidence="2" id="KW-1185">Reference proteome</keyword>
<dbReference type="AlphaFoldDB" id="A0A0V1HT11"/>
<reference evidence="1 2" key="1">
    <citation type="submission" date="2015-01" db="EMBL/GenBank/DDBJ databases">
        <title>Evolution of Trichinella species and genotypes.</title>
        <authorList>
            <person name="Korhonen P.K."/>
            <person name="Edoardo P."/>
            <person name="Giuseppe L.R."/>
            <person name="Gasser R.B."/>
        </authorList>
    </citation>
    <scope>NUCLEOTIDE SEQUENCE [LARGE SCALE GENOMIC DNA]</scope>
    <source>
        <strain evidence="1">ISS1029</strain>
    </source>
</reference>
<dbReference type="Proteomes" id="UP000055024">
    <property type="component" value="Unassembled WGS sequence"/>
</dbReference>
<name>A0A0V1HT11_9BILA</name>
<proteinExistence type="predicted"/>
<sequence length="112" mass="12651">MVNPFQSDISTGISTMTDKELIDQSEDTVLKMNFNRNKLTQFWLNVLQAYPNSSAAALKVLFPFKSSYLCEIGFSMMVATKTQFRNQLQLFDSLRLKVTASEVDIDAVIKAT</sequence>
<protein>
    <submittedName>
        <fullName evidence="1">Zinc finger BED domain-containing protein 5</fullName>
    </submittedName>
</protein>
<gene>
    <name evidence="1" type="primary">ZBED5</name>
    <name evidence="1" type="ORF">T11_8994</name>
</gene>
<evidence type="ECO:0000313" key="2">
    <source>
        <dbReference type="Proteomes" id="UP000055024"/>
    </source>
</evidence>
<organism evidence="1 2">
    <name type="scientific">Trichinella zimbabwensis</name>
    <dbReference type="NCBI Taxonomy" id="268475"/>
    <lineage>
        <taxon>Eukaryota</taxon>
        <taxon>Metazoa</taxon>
        <taxon>Ecdysozoa</taxon>
        <taxon>Nematoda</taxon>
        <taxon>Enoplea</taxon>
        <taxon>Dorylaimia</taxon>
        <taxon>Trichinellida</taxon>
        <taxon>Trichinellidae</taxon>
        <taxon>Trichinella</taxon>
    </lineage>
</organism>
<dbReference type="PANTHER" id="PTHR45913:SF19">
    <property type="entry name" value="LOW QUALITY PROTEIN: ZINC FINGER BED DOMAIN-CONTAINING PROTEIN 5-LIKE"/>
    <property type="match status" value="1"/>
</dbReference>
<dbReference type="PANTHER" id="PTHR45913">
    <property type="entry name" value="EPM2A-INTERACTING PROTEIN 1"/>
    <property type="match status" value="1"/>
</dbReference>
<evidence type="ECO:0000313" key="1">
    <source>
        <dbReference type="EMBL" id="KRZ13709.1"/>
    </source>
</evidence>
<accession>A0A0V1HT11</accession>
<dbReference type="STRING" id="268475.A0A0V1HT11"/>
<comment type="caution">
    <text evidence="1">The sequence shown here is derived from an EMBL/GenBank/DDBJ whole genome shotgun (WGS) entry which is preliminary data.</text>
</comment>
<dbReference type="OrthoDB" id="6770905at2759"/>
<dbReference type="EMBL" id="JYDP01000030">
    <property type="protein sequence ID" value="KRZ13709.1"/>
    <property type="molecule type" value="Genomic_DNA"/>
</dbReference>